<protein>
    <recommendedName>
        <fullName evidence="2">Lon proteolytic domain-containing protein</fullName>
    </recommendedName>
</protein>
<dbReference type="GO" id="GO:0003697">
    <property type="term" value="F:single-stranded DNA binding"/>
    <property type="evidence" value="ECO:0007669"/>
    <property type="project" value="TreeGrafter"/>
</dbReference>
<dbReference type="PANTHER" id="PTHR43718:SF14">
    <property type="entry name" value="LON PROTEASE HOMOLOG 3, MITOCHONDRIAL-RELATED"/>
    <property type="match status" value="1"/>
</dbReference>
<dbReference type="PANTHER" id="PTHR43718">
    <property type="entry name" value="LON PROTEASE"/>
    <property type="match status" value="1"/>
</dbReference>
<dbReference type="GO" id="GO:0005759">
    <property type="term" value="C:mitochondrial matrix"/>
    <property type="evidence" value="ECO:0007669"/>
    <property type="project" value="TreeGrafter"/>
</dbReference>
<feature type="active site" evidence="1">
    <location>
        <position position="89"/>
    </location>
</feature>
<feature type="active site" evidence="1">
    <location>
        <position position="46"/>
    </location>
</feature>
<dbReference type="GO" id="GO:0005524">
    <property type="term" value="F:ATP binding"/>
    <property type="evidence" value="ECO:0007669"/>
    <property type="project" value="InterPro"/>
</dbReference>
<sequence length="142" mass="15933">MRESAEIAHIVATRIMLEKEPENLFFANFKLHLHVLEGGTPKDNSSAGCTMVTSLLSLAMKKPVRKDLAMTAVVTLTGRILPVGGVMEKTMAAVRNKVKTVIFPKANRTDFDELTENVKKGLHVHFVDEYEQTFELAFNYDH</sequence>
<evidence type="ECO:0000313" key="4">
    <source>
        <dbReference type="Proteomes" id="UP000489600"/>
    </source>
</evidence>
<dbReference type="GO" id="GO:0004252">
    <property type="term" value="F:serine-type endopeptidase activity"/>
    <property type="evidence" value="ECO:0007669"/>
    <property type="project" value="UniProtKB-UniRule"/>
</dbReference>
<dbReference type="PRINTS" id="PR00830">
    <property type="entry name" value="ENDOLAPTASE"/>
</dbReference>
<dbReference type="InterPro" id="IPR020568">
    <property type="entry name" value="Ribosomal_Su5_D2-typ_SF"/>
</dbReference>
<accession>A0A565AYI5</accession>
<dbReference type="GO" id="GO:0051131">
    <property type="term" value="P:chaperone-mediated protein complex assembly"/>
    <property type="evidence" value="ECO:0007669"/>
    <property type="project" value="TreeGrafter"/>
</dbReference>
<evidence type="ECO:0000313" key="3">
    <source>
        <dbReference type="EMBL" id="VVA94471.1"/>
    </source>
</evidence>
<dbReference type="Pfam" id="PF05362">
    <property type="entry name" value="Lon_C"/>
    <property type="match status" value="1"/>
</dbReference>
<evidence type="ECO:0000256" key="1">
    <source>
        <dbReference type="PROSITE-ProRule" id="PRU01122"/>
    </source>
</evidence>
<reference evidence="3" key="1">
    <citation type="submission" date="2019-07" db="EMBL/GenBank/DDBJ databases">
        <authorList>
            <person name="Dittberner H."/>
        </authorList>
    </citation>
    <scope>NUCLEOTIDE SEQUENCE [LARGE SCALE GENOMIC DNA]</scope>
</reference>
<dbReference type="InterPro" id="IPR027065">
    <property type="entry name" value="Lon_Prtase"/>
</dbReference>
<gene>
    <name evidence="3" type="ORF">ANE_LOCUS4916</name>
</gene>
<comment type="caution">
    <text evidence="3">The sequence shown here is derived from an EMBL/GenBank/DDBJ whole genome shotgun (WGS) entry which is preliminary data.</text>
</comment>
<keyword evidence="4" id="KW-1185">Reference proteome</keyword>
<evidence type="ECO:0000259" key="2">
    <source>
        <dbReference type="PROSITE" id="PS51786"/>
    </source>
</evidence>
<dbReference type="EMBL" id="CABITT030000002">
    <property type="protein sequence ID" value="VVA94471.1"/>
    <property type="molecule type" value="Genomic_DNA"/>
</dbReference>
<comment type="similarity">
    <text evidence="1">Belongs to the peptidase S16 family.</text>
</comment>
<dbReference type="GO" id="GO:0006515">
    <property type="term" value="P:protein quality control for misfolded or incompletely synthesized proteins"/>
    <property type="evidence" value="ECO:0007669"/>
    <property type="project" value="TreeGrafter"/>
</dbReference>
<dbReference type="Gene3D" id="3.30.230.10">
    <property type="match status" value="1"/>
</dbReference>
<proteinExistence type="inferred from homology"/>
<dbReference type="SUPFAM" id="SSF54211">
    <property type="entry name" value="Ribosomal protein S5 domain 2-like"/>
    <property type="match status" value="1"/>
</dbReference>
<dbReference type="Proteomes" id="UP000489600">
    <property type="component" value="Unassembled WGS sequence"/>
</dbReference>
<dbReference type="InterPro" id="IPR008269">
    <property type="entry name" value="Lon_proteolytic"/>
</dbReference>
<dbReference type="GO" id="GO:0007005">
    <property type="term" value="P:mitochondrion organization"/>
    <property type="evidence" value="ECO:0007669"/>
    <property type="project" value="TreeGrafter"/>
</dbReference>
<name>A0A565AYI5_9BRAS</name>
<dbReference type="OrthoDB" id="2411602at2759"/>
<organism evidence="3 4">
    <name type="scientific">Arabis nemorensis</name>
    <dbReference type="NCBI Taxonomy" id="586526"/>
    <lineage>
        <taxon>Eukaryota</taxon>
        <taxon>Viridiplantae</taxon>
        <taxon>Streptophyta</taxon>
        <taxon>Embryophyta</taxon>
        <taxon>Tracheophyta</taxon>
        <taxon>Spermatophyta</taxon>
        <taxon>Magnoliopsida</taxon>
        <taxon>eudicotyledons</taxon>
        <taxon>Gunneridae</taxon>
        <taxon>Pentapetalae</taxon>
        <taxon>rosids</taxon>
        <taxon>malvids</taxon>
        <taxon>Brassicales</taxon>
        <taxon>Brassicaceae</taxon>
        <taxon>Arabideae</taxon>
        <taxon>Arabis</taxon>
    </lineage>
</organism>
<keyword evidence="1" id="KW-0720">Serine protease</keyword>
<dbReference type="AlphaFoldDB" id="A0A565AYI5"/>
<dbReference type="InterPro" id="IPR014721">
    <property type="entry name" value="Ribsml_uS5_D2-typ_fold_subgr"/>
</dbReference>
<keyword evidence="1" id="KW-0378">Hydrolase</keyword>
<dbReference type="GO" id="GO:0004176">
    <property type="term" value="F:ATP-dependent peptidase activity"/>
    <property type="evidence" value="ECO:0007669"/>
    <property type="project" value="UniProtKB-UniRule"/>
</dbReference>
<keyword evidence="1" id="KW-0645">Protease</keyword>
<feature type="domain" description="Lon proteolytic" evidence="2">
    <location>
        <begin position="1"/>
        <end position="140"/>
    </location>
</feature>
<dbReference type="PROSITE" id="PS51786">
    <property type="entry name" value="LON_PROTEOLYTIC"/>
    <property type="match status" value="1"/>
</dbReference>